<accession>A0ABM1AA76</accession>
<reference evidence="7" key="1">
    <citation type="submission" date="2025-08" db="UniProtKB">
        <authorList>
            <consortium name="RefSeq"/>
        </authorList>
    </citation>
    <scope>IDENTIFICATION</scope>
</reference>
<feature type="transmembrane region" description="Helical" evidence="5">
    <location>
        <begin position="70"/>
        <end position="94"/>
    </location>
</feature>
<evidence type="ECO:0000256" key="4">
    <source>
        <dbReference type="ARBA" id="ARBA00023136"/>
    </source>
</evidence>
<dbReference type="PANTHER" id="PTHR10671">
    <property type="entry name" value="EPITHELIAL MEMBRANE PROTEIN-RELATED"/>
    <property type="match status" value="1"/>
</dbReference>
<evidence type="ECO:0000256" key="5">
    <source>
        <dbReference type="SAM" id="Phobius"/>
    </source>
</evidence>
<evidence type="ECO:0000313" key="7">
    <source>
        <dbReference type="RefSeq" id="XP_012943817.1"/>
    </source>
</evidence>
<keyword evidence="6" id="KW-1185">Reference proteome</keyword>
<dbReference type="Gene3D" id="1.20.140.150">
    <property type="match status" value="1"/>
</dbReference>
<evidence type="ECO:0000313" key="6">
    <source>
        <dbReference type="Proteomes" id="UP000694888"/>
    </source>
</evidence>
<feature type="transmembrane region" description="Helical" evidence="5">
    <location>
        <begin position="101"/>
        <end position="127"/>
    </location>
</feature>
<sequence>MAGTLKPLCIAGFLVLGLGLLLHLVGLATPEWAVLKAMSDRTEGLFVACFRDQPCLNLSPVPANIKAVRAMVILGLILGAVGGASALMHLVCIFTSRETKAVVPLVVIGTCLAAFIFIIIGIIVYAADYYDPLKESVDLGYSFALCVVGGILLASGGALFFLGDRKD</sequence>
<dbReference type="Pfam" id="PF00822">
    <property type="entry name" value="PMP22_Claudin"/>
    <property type="match status" value="1"/>
</dbReference>
<comment type="subcellular location">
    <subcellularLocation>
        <location evidence="1">Membrane</location>
        <topology evidence="1">Multi-pass membrane protein</topology>
    </subcellularLocation>
</comment>
<evidence type="ECO:0000256" key="2">
    <source>
        <dbReference type="ARBA" id="ARBA00022692"/>
    </source>
</evidence>
<dbReference type="InterPro" id="IPR004031">
    <property type="entry name" value="PMP22/EMP/MP20/Claudin"/>
</dbReference>
<name>A0ABM1AA76_APLCA</name>
<evidence type="ECO:0000256" key="1">
    <source>
        <dbReference type="ARBA" id="ARBA00004141"/>
    </source>
</evidence>
<dbReference type="PANTHER" id="PTHR10671:SF108">
    <property type="entry name" value="CLAUDIN FAMILY PROTEIN-RELATED"/>
    <property type="match status" value="1"/>
</dbReference>
<keyword evidence="3 5" id="KW-1133">Transmembrane helix</keyword>
<dbReference type="InterPro" id="IPR050579">
    <property type="entry name" value="PMP-22/EMP/MP20-like"/>
</dbReference>
<dbReference type="RefSeq" id="XP_012943817.1">
    <property type="nucleotide sequence ID" value="XM_013088363.2"/>
</dbReference>
<dbReference type="Proteomes" id="UP000694888">
    <property type="component" value="Unplaced"/>
</dbReference>
<gene>
    <name evidence="7" type="primary">LOC106013226</name>
</gene>
<keyword evidence="2 5" id="KW-0812">Transmembrane</keyword>
<evidence type="ECO:0000256" key="3">
    <source>
        <dbReference type="ARBA" id="ARBA00022989"/>
    </source>
</evidence>
<organism evidence="6 7">
    <name type="scientific">Aplysia californica</name>
    <name type="common">California sea hare</name>
    <dbReference type="NCBI Taxonomy" id="6500"/>
    <lineage>
        <taxon>Eukaryota</taxon>
        <taxon>Metazoa</taxon>
        <taxon>Spiralia</taxon>
        <taxon>Lophotrochozoa</taxon>
        <taxon>Mollusca</taxon>
        <taxon>Gastropoda</taxon>
        <taxon>Heterobranchia</taxon>
        <taxon>Euthyneura</taxon>
        <taxon>Tectipleura</taxon>
        <taxon>Aplysiida</taxon>
        <taxon>Aplysioidea</taxon>
        <taxon>Aplysiidae</taxon>
        <taxon>Aplysia</taxon>
    </lineage>
</organism>
<feature type="transmembrane region" description="Helical" evidence="5">
    <location>
        <begin position="139"/>
        <end position="162"/>
    </location>
</feature>
<proteinExistence type="predicted"/>
<keyword evidence="4 5" id="KW-0472">Membrane</keyword>
<dbReference type="GeneID" id="106013226"/>
<protein>
    <submittedName>
        <fullName evidence="7">Uncharacterized protein LOC106013226</fullName>
    </submittedName>
</protein>